<feature type="chain" id="PRO_5013290995" description="Chorismate lyase" evidence="1">
    <location>
        <begin position="28"/>
        <end position="232"/>
    </location>
</feature>
<evidence type="ECO:0000313" key="3">
    <source>
        <dbReference type="Proteomes" id="UP000184485"/>
    </source>
</evidence>
<evidence type="ECO:0000256" key="1">
    <source>
        <dbReference type="SAM" id="SignalP"/>
    </source>
</evidence>
<dbReference type="EMBL" id="FQUP01000005">
    <property type="protein sequence ID" value="SHG45818.1"/>
    <property type="molecule type" value="Genomic_DNA"/>
</dbReference>
<dbReference type="Proteomes" id="UP000184485">
    <property type="component" value="Unassembled WGS sequence"/>
</dbReference>
<evidence type="ECO:0000313" key="2">
    <source>
        <dbReference type="EMBL" id="SHG45818.1"/>
    </source>
</evidence>
<dbReference type="RefSeq" id="WP_073057081.1">
    <property type="nucleotide sequence ID" value="NZ_FQUP01000005.1"/>
</dbReference>
<dbReference type="STRING" id="1122133.SAMN02745157_4246"/>
<sequence length="232" mass="25131">MSRRLIAATALAAALHLAGLGQTFARAAEHQAWPDTAVTRLAALALIQTLNAELLSSPSATLTLDRWCNTHALAPAGSKIIAERITGQDKAADPEIRERLEAAPDEAVAYRRVRLTCGTHVLSEADNWYLPARLTDEMNQALETTSTSFGRVVAPLRFTRTTLDATLLWQPLPETWALQPIAPATKASSPLAIPDFLLRHRAVLKRADGRPFSLVVESYTGNILAFPAPAIP</sequence>
<feature type="signal peptide" evidence="1">
    <location>
        <begin position="1"/>
        <end position="27"/>
    </location>
</feature>
<keyword evidence="1" id="KW-0732">Signal</keyword>
<dbReference type="InterPro" id="IPR028978">
    <property type="entry name" value="Chorismate_lyase_/UTRA_dom_sf"/>
</dbReference>
<dbReference type="SUPFAM" id="SSF64288">
    <property type="entry name" value="Chorismate lyase-like"/>
    <property type="match status" value="1"/>
</dbReference>
<proteinExistence type="predicted"/>
<name>A0A1M5JZ79_9HYPH</name>
<dbReference type="OrthoDB" id="7862147at2"/>
<keyword evidence="3" id="KW-1185">Reference proteome</keyword>
<evidence type="ECO:0008006" key="4">
    <source>
        <dbReference type="Google" id="ProtNLM"/>
    </source>
</evidence>
<reference evidence="2 3" key="1">
    <citation type="submission" date="2016-11" db="EMBL/GenBank/DDBJ databases">
        <authorList>
            <person name="Jaros S."/>
            <person name="Januszkiewicz K."/>
            <person name="Wedrychowicz H."/>
        </authorList>
    </citation>
    <scope>NUCLEOTIDE SEQUENCE [LARGE SCALE GENOMIC DNA]</scope>
    <source>
        <strain evidence="2 3">DSM 19436</strain>
    </source>
</reference>
<protein>
    <recommendedName>
        <fullName evidence="4">Chorismate lyase</fullName>
    </recommendedName>
</protein>
<organism evidence="2 3">
    <name type="scientific">Kaistia soli DSM 19436</name>
    <dbReference type="NCBI Taxonomy" id="1122133"/>
    <lineage>
        <taxon>Bacteria</taxon>
        <taxon>Pseudomonadati</taxon>
        <taxon>Pseudomonadota</taxon>
        <taxon>Alphaproteobacteria</taxon>
        <taxon>Hyphomicrobiales</taxon>
        <taxon>Kaistiaceae</taxon>
        <taxon>Kaistia</taxon>
    </lineage>
</organism>
<accession>A0A1M5JZ79</accession>
<gene>
    <name evidence="2" type="ORF">SAMN02745157_4246</name>
</gene>
<dbReference type="AlphaFoldDB" id="A0A1M5JZ79"/>
<dbReference type="Gene3D" id="3.40.1410.10">
    <property type="entry name" value="Chorismate lyase-like"/>
    <property type="match status" value="1"/>
</dbReference>